<dbReference type="KEGG" id="tpal:117649282"/>
<feature type="transmembrane region" description="Helical" evidence="13">
    <location>
        <begin position="71"/>
        <end position="89"/>
    </location>
</feature>
<feature type="transmembrane region" description="Helical" evidence="13">
    <location>
        <begin position="184"/>
        <end position="205"/>
    </location>
</feature>
<dbReference type="InParanoid" id="A0A6P8ZAK1"/>
<dbReference type="InterPro" id="IPR004316">
    <property type="entry name" value="SWEET_rpt"/>
</dbReference>
<keyword evidence="14" id="KW-1185">Reference proteome</keyword>
<proteinExistence type="inferred from homology"/>
<evidence type="ECO:0000256" key="11">
    <source>
        <dbReference type="ARBA" id="ARBA00023034"/>
    </source>
</evidence>
<accession>A0A6P8ZAK1</accession>
<evidence type="ECO:0000256" key="13">
    <source>
        <dbReference type="SAM" id="Phobius"/>
    </source>
</evidence>
<dbReference type="Pfam" id="PF03083">
    <property type="entry name" value="MtN3_slv"/>
    <property type="match status" value="2"/>
</dbReference>
<feature type="transmembrane region" description="Helical" evidence="13">
    <location>
        <begin position="41"/>
        <end position="59"/>
    </location>
</feature>
<evidence type="ECO:0000256" key="10">
    <source>
        <dbReference type="ARBA" id="ARBA00022989"/>
    </source>
</evidence>
<name>A0A6P8ZAK1_THRPL</name>
<keyword evidence="11" id="KW-0333">Golgi apparatus</keyword>
<evidence type="ECO:0000256" key="2">
    <source>
        <dbReference type="ARBA" id="ARBA00004653"/>
    </source>
</evidence>
<comment type="similarity">
    <text evidence="3">Belongs to the SWEET sugar transporter family.</text>
</comment>
<dbReference type="FunCoup" id="A0A6P8ZAK1">
    <property type="interactions" value="178"/>
</dbReference>
<feature type="transmembrane region" description="Helical" evidence="13">
    <location>
        <begin position="6"/>
        <end position="29"/>
    </location>
</feature>
<gene>
    <name evidence="15" type="primary">LOC117649282</name>
</gene>
<feature type="transmembrane region" description="Helical" evidence="13">
    <location>
        <begin position="157"/>
        <end position="178"/>
    </location>
</feature>
<organism evidence="15">
    <name type="scientific">Thrips palmi</name>
    <name type="common">Melon thrips</name>
    <dbReference type="NCBI Taxonomy" id="161013"/>
    <lineage>
        <taxon>Eukaryota</taxon>
        <taxon>Metazoa</taxon>
        <taxon>Ecdysozoa</taxon>
        <taxon>Arthropoda</taxon>
        <taxon>Hexapoda</taxon>
        <taxon>Insecta</taxon>
        <taxon>Pterygota</taxon>
        <taxon>Neoptera</taxon>
        <taxon>Paraneoptera</taxon>
        <taxon>Thysanoptera</taxon>
        <taxon>Terebrantia</taxon>
        <taxon>Thripoidea</taxon>
        <taxon>Thripidae</taxon>
        <taxon>Thrips</taxon>
    </lineage>
</organism>
<feature type="transmembrane region" description="Helical" evidence="13">
    <location>
        <begin position="96"/>
        <end position="116"/>
    </location>
</feature>
<evidence type="ECO:0000313" key="15">
    <source>
        <dbReference type="RefSeq" id="XP_034247780.1"/>
    </source>
</evidence>
<keyword evidence="5" id="KW-0813">Transport</keyword>
<evidence type="ECO:0000256" key="9">
    <source>
        <dbReference type="ARBA" id="ARBA00022737"/>
    </source>
</evidence>
<keyword evidence="8 13" id="KW-0812">Transmembrane</keyword>
<dbReference type="PANTHER" id="PTHR10791:SF5">
    <property type="entry name" value="SUGAR TRANSPORTER SWEET"/>
    <property type="match status" value="1"/>
</dbReference>
<evidence type="ECO:0000256" key="6">
    <source>
        <dbReference type="ARBA" id="ARBA00022475"/>
    </source>
</evidence>
<feature type="transmembrane region" description="Helical" evidence="13">
    <location>
        <begin position="122"/>
        <end position="145"/>
    </location>
</feature>
<dbReference type="Gene3D" id="1.20.1280.290">
    <property type="match status" value="2"/>
</dbReference>
<reference evidence="15" key="1">
    <citation type="submission" date="2025-08" db="UniProtKB">
        <authorList>
            <consortium name="RefSeq"/>
        </authorList>
    </citation>
    <scope>IDENTIFICATION</scope>
    <source>
        <tissue evidence="15">Total insect</tissue>
    </source>
</reference>
<keyword evidence="10 13" id="KW-1133">Transmembrane helix</keyword>
<keyword evidence="7" id="KW-0762">Sugar transport</keyword>
<dbReference type="InterPro" id="IPR047664">
    <property type="entry name" value="SWEET"/>
</dbReference>
<keyword evidence="6" id="KW-1003">Cell membrane</keyword>
<keyword evidence="12 13" id="KW-0472">Membrane</keyword>
<protein>
    <recommendedName>
        <fullName evidence="4">Sugar transporter SWEET1</fullName>
    </recommendedName>
</protein>
<dbReference type="FunFam" id="1.20.1280.290:FF:000004">
    <property type="entry name" value="Sugar transporter SWEET"/>
    <property type="match status" value="1"/>
</dbReference>
<evidence type="ECO:0000256" key="12">
    <source>
        <dbReference type="ARBA" id="ARBA00023136"/>
    </source>
</evidence>
<dbReference type="GO" id="GO:0051119">
    <property type="term" value="F:sugar transmembrane transporter activity"/>
    <property type="evidence" value="ECO:0007669"/>
    <property type="project" value="InterPro"/>
</dbReference>
<comment type="subcellular location">
    <subcellularLocation>
        <location evidence="1">Cell membrane</location>
        <topology evidence="1">Multi-pass membrane protein</topology>
    </subcellularLocation>
    <subcellularLocation>
        <location evidence="2">Golgi apparatus membrane</location>
        <topology evidence="2">Multi-pass membrane protein</topology>
    </subcellularLocation>
</comment>
<dbReference type="GO" id="GO:0005886">
    <property type="term" value="C:plasma membrane"/>
    <property type="evidence" value="ECO:0007669"/>
    <property type="project" value="UniProtKB-SubCell"/>
</dbReference>
<dbReference type="Proteomes" id="UP000515158">
    <property type="component" value="Unplaced"/>
</dbReference>
<dbReference type="RefSeq" id="XP_034247780.1">
    <property type="nucleotide sequence ID" value="XM_034391889.1"/>
</dbReference>
<evidence type="ECO:0000256" key="1">
    <source>
        <dbReference type="ARBA" id="ARBA00004651"/>
    </source>
</evidence>
<dbReference type="OrthoDB" id="409725at2759"/>
<dbReference type="AlphaFoldDB" id="A0A6P8ZAK1"/>
<dbReference type="PANTHER" id="PTHR10791">
    <property type="entry name" value="RAG1-ACTIVATING PROTEIN 1"/>
    <property type="match status" value="1"/>
</dbReference>
<dbReference type="GeneID" id="117649282"/>
<evidence type="ECO:0000256" key="5">
    <source>
        <dbReference type="ARBA" id="ARBA00022448"/>
    </source>
</evidence>
<evidence type="ECO:0000256" key="4">
    <source>
        <dbReference type="ARBA" id="ARBA00021741"/>
    </source>
</evidence>
<evidence type="ECO:0000256" key="3">
    <source>
        <dbReference type="ARBA" id="ARBA00007809"/>
    </source>
</evidence>
<evidence type="ECO:0000256" key="8">
    <source>
        <dbReference type="ARBA" id="ARBA00022692"/>
    </source>
</evidence>
<sequence>MPLEDYKGIVGATASIVTVGQFFSGVFVCKDIIKKGNTRNVQLEPFVGGIGLCILFFKYADLIKDPGMYPVNFMGTVLNLAYLSCYYIYSEDKASVVKTIGKAIIFFGSILFYVHMEDPEKVLFRFGIITTVLMFLLIASPLFQLAEVMRTQSTECLPFPMIFMGTISAFMWLLYGIILSDAFIQIQNLVGLLLSVTQLSLFIIYPSKPVSDKKKSN</sequence>
<evidence type="ECO:0000313" key="14">
    <source>
        <dbReference type="Proteomes" id="UP000515158"/>
    </source>
</evidence>
<dbReference type="GO" id="GO:0000139">
    <property type="term" value="C:Golgi membrane"/>
    <property type="evidence" value="ECO:0007669"/>
    <property type="project" value="UniProtKB-SubCell"/>
</dbReference>
<evidence type="ECO:0000256" key="7">
    <source>
        <dbReference type="ARBA" id="ARBA00022597"/>
    </source>
</evidence>
<keyword evidence="9" id="KW-0677">Repeat</keyword>